<comment type="caution">
    <text evidence="1">The sequence shown here is derived from an EMBL/GenBank/DDBJ whole genome shotgun (WGS) entry which is preliminary data.</text>
</comment>
<keyword evidence="2" id="KW-1185">Reference proteome</keyword>
<dbReference type="Proteomes" id="UP001056120">
    <property type="component" value="Linkage Group LG01"/>
</dbReference>
<dbReference type="EMBL" id="CM042018">
    <property type="protein sequence ID" value="KAI3829713.1"/>
    <property type="molecule type" value="Genomic_DNA"/>
</dbReference>
<gene>
    <name evidence="1" type="ORF">L1987_03841</name>
</gene>
<reference evidence="2" key="1">
    <citation type="journal article" date="2022" name="Mol. Ecol. Resour.">
        <title>The genomes of chicory, endive, great burdock and yacon provide insights into Asteraceae palaeo-polyploidization history and plant inulin production.</title>
        <authorList>
            <person name="Fan W."/>
            <person name="Wang S."/>
            <person name="Wang H."/>
            <person name="Wang A."/>
            <person name="Jiang F."/>
            <person name="Liu H."/>
            <person name="Zhao H."/>
            <person name="Xu D."/>
            <person name="Zhang Y."/>
        </authorList>
    </citation>
    <scope>NUCLEOTIDE SEQUENCE [LARGE SCALE GENOMIC DNA]</scope>
    <source>
        <strain evidence="2">cv. Yunnan</strain>
    </source>
</reference>
<protein>
    <submittedName>
        <fullName evidence="1">Uncharacterized protein</fullName>
    </submittedName>
</protein>
<sequence>MRMLTGKTLLLFCLNIFMYLINFPIKAQPQYPYFICHNETTYTPNSVYRINLDIALSSLQTNNSGSGYYNSSAGQGTEAANAICLCRGNVELNMCQTCLRDSIYRLRQTCPNQTQAVIYYKYCLLKYSNAAILENNNNDMSRDLYRLYNFNTFTDKEQVNGLLQPFMSKLRGEVAAGGSMLKFAMEDTSGPDSRTLYGSVFRLYRRRSAMIVWNMQLINYHCVVMGDMVQ</sequence>
<organism evidence="1 2">
    <name type="scientific">Smallanthus sonchifolius</name>
    <dbReference type="NCBI Taxonomy" id="185202"/>
    <lineage>
        <taxon>Eukaryota</taxon>
        <taxon>Viridiplantae</taxon>
        <taxon>Streptophyta</taxon>
        <taxon>Embryophyta</taxon>
        <taxon>Tracheophyta</taxon>
        <taxon>Spermatophyta</taxon>
        <taxon>Magnoliopsida</taxon>
        <taxon>eudicotyledons</taxon>
        <taxon>Gunneridae</taxon>
        <taxon>Pentapetalae</taxon>
        <taxon>asterids</taxon>
        <taxon>campanulids</taxon>
        <taxon>Asterales</taxon>
        <taxon>Asteraceae</taxon>
        <taxon>Asteroideae</taxon>
        <taxon>Heliantheae alliance</taxon>
        <taxon>Millerieae</taxon>
        <taxon>Smallanthus</taxon>
    </lineage>
</organism>
<evidence type="ECO:0000313" key="1">
    <source>
        <dbReference type="EMBL" id="KAI3829713.1"/>
    </source>
</evidence>
<reference evidence="1 2" key="2">
    <citation type="journal article" date="2022" name="Mol. Ecol. Resour.">
        <title>The genomes of chicory, endive, great burdock and yacon provide insights into Asteraceae paleo-polyploidization history and plant inulin production.</title>
        <authorList>
            <person name="Fan W."/>
            <person name="Wang S."/>
            <person name="Wang H."/>
            <person name="Wang A."/>
            <person name="Jiang F."/>
            <person name="Liu H."/>
            <person name="Zhao H."/>
            <person name="Xu D."/>
            <person name="Zhang Y."/>
        </authorList>
    </citation>
    <scope>NUCLEOTIDE SEQUENCE [LARGE SCALE GENOMIC DNA]</scope>
    <source>
        <strain evidence="2">cv. Yunnan</strain>
        <tissue evidence="1">Leaves</tissue>
    </source>
</reference>
<evidence type="ECO:0000313" key="2">
    <source>
        <dbReference type="Proteomes" id="UP001056120"/>
    </source>
</evidence>
<name>A0ACB9KBS1_9ASTR</name>
<accession>A0ACB9KBS1</accession>
<proteinExistence type="predicted"/>